<dbReference type="Proteomes" id="UP000574761">
    <property type="component" value="Unassembled WGS sequence"/>
</dbReference>
<feature type="binding site" evidence="6 8">
    <location>
        <position position="331"/>
    </location>
    <ligand>
        <name>substrate</name>
    </ligand>
</feature>
<evidence type="ECO:0000256" key="5">
    <source>
        <dbReference type="ARBA" id="ARBA00023235"/>
    </source>
</evidence>
<evidence type="ECO:0000256" key="2">
    <source>
        <dbReference type="ARBA" id="ARBA00001933"/>
    </source>
</evidence>
<dbReference type="SUPFAM" id="SSF51419">
    <property type="entry name" value="PLP-binding barrel"/>
    <property type="match status" value="1"/>
</dbReference>
<evidence type="ECO:0000256" key="8">
    <source>
        <dbReference type="PIRSR" id="PIRSR600821-52"/>
    </source>
</evidence>
<gene>
    <name evidence="10" type="ORF">GGQ64_004009</name>
</gene>
<dbReference type="AlphaFoldDB" id="A0A7W6DA10"/>
<dbReference type="HAMAP" id="MF_01201">
    <property type="entry name" value="Ala_racemase"/>
    <property type="match status" value="1"/>
</dbReference>
<dbReference type="GO" id="GO:0005829">
    <property type="term" value="C:cytosol"/>
    <property type="evidence" value="ECO:0007669"/>
    <property type="project" value="TreeGrafter"/>
</dbReference>
<accession>A0A7W6DA10</accession>
<dbReference type="SMART" id="SM01005">
    <property type="entry name" value="Ala_racemase_C"/>
    <property type="match status" value="1"/>
</dbReference>
<dbReference type="InterPro" id="IPR011079">
    <property type="entry name" value="Ala_racemase_C"/>
</dbReference>
<keyword evidence="11" id="KW-1185">Reference proteome</keyword>
<feature type="modified residue" description="N6-(pyridoxal phosphate)lysine" evidence="6 7">
    <location>
        <position position="53"/>
    </location>
</feature>
<evidence type="ECO:0000256" key="6">
    <source>
        <dbReference type="HAMAP-Rule" id="MF_01201"/>
    </source>
</evidence>
<dbReference type="PANTHER" id="PTHR30511">
    <property type="entry name" value="ALANINE RACEMASE"/>
    <property type="match status" value="1"/>
</dbReference>
<evidence type="ECO:0000259" key="9">
    <source>
        <dbReference type="SMART" id="SM01005"/>
    </source>
</evidence>
<evidence type="ECO:0000256" key="4">
    <source>
        <dbReference type="ARBA" id="ARBA00022898"/>
    </source>
</evidence>
<dbReference type="RefSeq" id="WP_183807026.1">
    <property type="nucleotide sequence ID" value="NZ_JACIEE010000008.1"/>
</dbReference>
<dbReference type="Gene3D" id="3.20.20.10">
    <property type="entry name" value="Alanine racemase"/>
    <property type="match status" value="1"/>
</dbReference>
<dbReference type="EMBL" id="JACIEE010000008">
    <property type="protein sequence ID" value="MBB3978774.1"/>
    <property type="molecule type" value="Genomic_DNA"/>
</dbReference>
<feature type="binding site" evidence="6 8">
    <location>
        <position position="150"/>
    </location>
    <ligand>
        <name>substrate</name>
    </ligand>
</feature>
<dbReference type="GO" id="GO:0030632">
    <property type="term" value="P:D-alanine biosynthetic process"/>
    <property type="evidence" value="ECO:0007669"/>
    <property type="project" value="UniProtKB-UniRule"/>
</dbReference>
<dbReference type="NCBIfam" id="TIGR00492">
    <property type="entry name" value="alr"/>
    <property type="match status" value="1"/>
</dbReference>
<comment type="catalytic activity">
    <reaction evidence="1 6">
        <text>L-alanine = D-alanine</text>
        <dbReference type="Rhea" id="RHEA:20249"/>
        <dbReference type="ChEBI" id="CHEBI:57416"/>
        <dbReference type="ChEBI" id="CHEBI:57972"/>
        <dbReference type="EC" id="5.1.1.1"/>
    </reaction>
</comment>
<keyword evidence="5 6" id="KW-0413">Isomerase</keyword>
<dbReference type="GO" id="GO:0030170">
    <property type="term" value="F:pyridoxal phosphate binding"/>
    <property type="evidence" value="ECO:0007669"/>
    <property type="project" value="UniProtKB-UniRule"/>
</dbReference>
<dbReference type="InterPro" id="IPR029066">
    <property type="entry name" value="PLP-binding_barrel"/>
</dbReference>
<feature type="active site" description="Proton acceptor; specific for D-alanine" evidence="6">
    <location>
        <position position="53"/>
    </location>
</feature>
<reference evidence="10 11" key="1">
    <citation type="submission" date="2020-08" db="EMBL/GenBank/DDBJ databases">
        <title>Genomic Encyclopedia of Type Strains, Phase IV (KMG-IV): sequencing the most valuable type-strain genomes for metagenomic binning, comparative biology and taxonomic classification.</title>
        <authorList>
            <person name="Goeker M."/>
        </authorList>
    </citation>
    <scope>NUCLEOTIDE SEQUENCE [LARGE SCALE GENOMIC DNA]</scope>
    <source>
        <strain evidence="10 11">DSM 100211</strain>
    </source>
</reference>
<proteinExistence type="inferred from homology"/>
<evidence type="ECO:0000313" key="11">
    <source>
        <dbReference type="Proteomes" id="UP000574761"/>
    </source>
</evidence>
<protein>
    <recommendedName>
        <fullName evidence="3 6">Alanine racemase</fullName>
        <ecNumber evidence="3 6">5.1.1.1</ecNumber>
    </recommendedName>
</protein>
<dbReference type="PANTHER" id="PTHR30511:SF0">
    <property type="entry name" value="ALANINE RACEMASE, CATABOLIC-RELATED"/>
    <property type="match status" value="1"/>
</dbReference>
<dbReference type="SUPFAM" id="SSF50621">
    <property type="entry name" value="Alanine racemase C-terminal domain-like"/>
    <property type="match status" value="1"/>
</dbReference>
<evidence type="ECO:0000313" key="10">
    <source>
        <dbReference type="EMBL" id="MBB3978774.1"/>
    </source>
</evidence>
<comment type="caution">
    <text evidence="10">The sequence shown here is derived from an EMBL/GenBank/DDBJ whole genome shotgun (WGS) entry which is preliminary data.</text>
</comment>
<organism evidence="10 11">
    <name type="scientific">Mycoplana azooxidifex</name>
    <dbReference type="NCBI Taxonomy" id="1636188"/>
    <lineage>
        <taxon>Bacteria</taxon>
        <taxon>Pseudomonadati</taxon>
        <taxon>Pseudomonadota</taxon>
        <taxon>Alphaproteobacteria</taxon>
        <taxon>Hyphomicrobiales</taxon>
        <taxon>Rhizobiaceae</taxon>
        <taxon>Mycoplana</taxon>
    </lineage>
</organism>
<dbReference type="Pfam" id="PF01168">
    <property type="entry name" value="Ala_racemase_N"/>
    <property type="match status" value="1"/>
</dbReference>
<evidence type="ECO:0000256" key="1">
    <source>
        <dbReference type="ARBA" id="ARBA00000316"/>
    </source>
</evidence>
<dbReference type="InterPro" id="IPR009006">
    <property type="entry name" value="Ala_racemase/Decarboxylase_C"/>
</dbReference>
<feature type="domain" description="Alanine racemase C-terminal" evidence="9">
    <location>
        <begin position="251"/>
        <end position="388"/>
    </location>
</feature>
<dbReference type="InterPro" id="IPR000821">
    <property type="entry name" value="Ala_racemase"/>
</dbReference>
<dbReference type="UniPathway" id="UPA00042">
    <property type="reaction ID" value="UER00497"/>
</dbReference>
<dbReference type="GO" id="GO:0008784">
    <property type="term" value="F:alanine racemase activity"/>
    <property type="evidence" value="ECO:0007669"/>
    <property type="project" value="UniProtKB-UniRule"/>
</dbReference>
<name>A0A7W6DA10_9HYPH</name>
<keyword evidence="4 6" id="KW-0663">Pyridoxal phosphate</keyword>
<dbReference type="EC" id="5.1.1.1" evidence="3 6"/>
<comment type="cofactor">
    <cofactor evidence="2 6 7">
        <name>pyridoxal 5'-phosphate</name>
        <dbReference type="ChEBI" id="CHEBI:597326"/>
    </cofactor>
</comment>
<comment type="similarity">
    <text evidence="6">Belongs to the alanine racemase family.</text>
</comment>
<sequence length="392" mass="41557">MTNNGFPSSASVSSDDFPGEEPARVTIDLGALADNWRLMARKSGKARTAAVLKANAYGTGLEPAARTLYQAGARDFFVATPQEGAALRPLVPDGRIYVLSGMWAGSERLFFAFDLVPVIASSEQLAVFMAAISEHGDHPCVLQIDTGMNRLGLTVAEAVALADDPARPASFSPVLIMSHLACGDEPLHPMNRMQLDRFRAAANAFQGVEASLANSAGVFLGADFHFDMTRPGIAVYGGAAVNGEPNPMKPVVKAEARILQVREAKIGEGVGYGASALLSRDSRIAVAAIGYADGYLRSLSSAGVPLRQAVVSGARGYLHGHHVPLIGRVTMDLTHFDVTDLPSGTVHAGDFIELFGPHMPIDVVSRAGGTIDYVLLTSLGPRYRRDYIEAAR</sequence>
<feature type="active site" description="Proton acceptor; specific for L-alanine" evidence="6">
    <location>
        <position position="272"/>
    </location>
</feature>
<dbReference type="InterPro" id="IPR001608">
    <property type="entry name" value="Ala_racemase_N"/>
</dbReference>
<dbReference type="Pfam" id="PF00842">
    <property type="entry name" value="Ala_racemase_C"/>
    <property type="match status" value="1"/>
</dbReference>
<comment type="function">
    <text evidence="6">Catalyzes the interconversion of L-alanine and D-alanine. May also act on other amino acids.</text>
</comment>
<dbReference type="PRINTS" id="PR00992">
    <property type="entry name" value="ALARACEMASE"/>
</dbReference>
<dbReference type="CDD" id="cd00430">
    <property type="entry name" value="PLPDE_III_AR"/>
    <property type="match status" value="1"/>
</dbReference>
<comment type="pathway">
    <text evidence="6">Amino-acid biosynthesis; D-alanine biosynthesis; D-alanine from L-alanine: step 1/1.</text>
</comment>
<dbReference type="Gene3D" id="2.40.37.10">
    <property type="entry name" value="Lyase, Ornithine Decarboxylase, Chain A, domain 1"/>
    <property type="match status" value="1"/>
</dbReference>
<evidence type="ECO:0000256" key="3">
    <source>
        <dbReference type="ARBA" id="ARBA00013089"/>
    </source>
</evidence>
<evidence type="ECO:0000256" key="7">
    <source>
        <dbReference type="PIRSR" id="PIRSR600821-50"/>
    </source>
</evidence>